<dbReference type="RefSeq" id="WP_261693183.1">
    <property type="nucleotide sequence ID" value="NZ_CP104694.1"/>
</dbReference>
<keyword evidence="2 4" id="KW-0547">Nucleotide-binding</keyword>
<evidence type="ECO:0000313" key="6">
    <source>
        <dbReference type="EMBL" id="UXI66199.1"/>
    </source>
</evidence>
<dbReference type="InterPro" id="IPR011761">
    <property type="entry name" value="ATP-grasp"/>
</dbReference>
<dbReference type="PROSITE" id="PS50975">
    <property type="entry name" value="ATP_GRASP"/>
    <property type="match status" value="1"/>
</dbReference>
<keyword evidence="7" id="KW-1185">Reference proteome</keyword>
<sequence>MSYSLIIAGRYANSRAFYDIHRQPLLARHPGKVLLFVDATMTEQFPATPNCTVVGIQYMAIDKMLEVARRYQAEAGISSISTLDEKSVDIVATLRVALGVPGLSPEESRRFRDKVVMKEYLAAQGLRIPDFCPFTDVDATRGLLQRYGKIVVKPRDGMGSKDVSFICSEAELDKLRPRIVKPEEFQAEEFIDGTLYHTNSVVSNGEVLFTAAAPYLPGMANIDFTAGTPFVSLMETQGDLYARLCEFSRQAISALGLKNGVTHLEAFCTASGEIVFCEVGVRPGGGGIVHMIEAQYGVNLSLAALLAEEGLAAQALAEQHELDTRIGLIGVRNTGMGKIALSINDDTFADSWVRYVEIEVTEGQFRAPSSHCTDFLGLLIVEAANEAQFQDRIGDIHRRFDSAVRLMPL</sequence>
<dbReference type="InterPro" id="IPR013815">
    <property type="entry name" value="ATP_grasp_subdomain_1"/>
</dbReference>
<dbReference type="PANTHER" id="PTHR43585:SF2">
    <property type="entry name" value="ATP-GRASP ENZYME FSQD"/>
    <property type="match status" value="1"/>
</dbReference>
<keyword evidence="1" id="KW-0436">Ligase</keyword>
<evidence type="ECO:0000256" key="2">
    <source>
        <dbReference type="ARBA" id="ARBA00022741"/>
    </source>
</evidence>
<dbReference type="InterPro" id="IPR052032">
    <property type="entry name" value="ATP-dep_AA_Ligase"/>
</dbReference>
<evidence type="ECO:0000313" key="7">
    <source>
        <dbReference type="Proteomes" id="UP001064632"/>
    </source>
</evidence>
<protein>
    <recommendedName>
        <fullName evidence="5">ATP-grasp domain-containing protein</fullName>
    </recommendedName>
</protein>
<dbReference type="Gene3D" id="3.30.1490.20">
    <property type="entry name" value="ATP-grasp fold, A domain"/>
    <property type="match status" value="1"/>
</dbReference>
<evidence type="ECO:0000259" key="5">
    <source>
        <dbReference type="PROSITE" id="PS50975"/>
    </source>
</evidence>
<dbReference type="Gene3D" id="3.40.50.20">
    <property type="match status" value="1"/>
</dbReference>
<organism evidence="6 7">
    <name type="scientific">Tahibacter amnicola</name>
    <dbReference type="NCBI Taxonomy" id="2976241"/>
    <lineage>
        <taxon>Bacteria</taxon>
        <taxon>Pseudomonadati</taxon>
        <taxon>Pseudomonadota</taxon>
        <taxon>Gammaproteobacteria</taxon>
        <taxon>Lysobacterales</taxon>
        <taxon>Rhodanobacteraceae</taxon>
        <taxon>Tahibacter</taxon>
    </lineage>
</organism>
<dbReference type="EMBL" id="CP104694">
    <property type="protein sequence ID" value="UXI66199.1"/>
    <property type="molecule type" value="Genomic_DNA"/>
</dbReference>
<evidence type="ECO:0000256" key="3">
    <source>
        <dbReference type="ARBA" id="ARBA00022840"/>
    </source>
</evidence>
<reference evidence="6" key="1">
    <citation type="submission" date="2022-09" db="EMBL/GenBank/DDBJ databases">
        <title>Tahibacter sp. nov., isolated from a fresh water.</title>
        <authorList>
            <person name="Baek J.H."/>
            <person name="Lee J.K."/>
            <person name="Kim J.M."/>
            <person name="Jeon C.O."/>
        </authorList>
    </citation>
    <scope>NUCLEOTIDE SEQUENCE</scope>
    <source>
        <strain evidence="6">W38</strain>
    </source>
</reference>
<proteinExistence type="predicted"/>
<evidence type="ECO:0000256" key="1">
    <source>
        <dbReference type="ARBA" id="ARBA00022598"/>
    </source>
</evidence>
<evidence type="ECO:0000256" key="4">
    <source>
        <dbReference type="PROSITE-ProRule" id="PRU00409"/>
    </source>
</evidence>
<gene>
    <name evidence="6" type="ORF">N4264_15730</name>
</gene>
<feature type="domain" description="ATP-grasp" evidence="5">
    <location>
        <begin position="118"/>
        <end position="309"/>
    </location>
</feature>
<accession>A0ABY6B859</accession>
<keyword evidence="3 4" id="KW-0067">ATP-binding</keyword>
<dbReference type="Proteomes" id="UP001064632">
    <property type="component" value="Chromosome"/>
</dbReference>
<dbReference type="SUPFAM" id="SSF56059">
    <property type="entry name" value="Glutathione synthetase ATP-binding domain-like"/>
    <property type="match status" value="1"/>
</dbReference>
<dbReference type="Gene3D" id="3.30.470.20">
    <property type="entry name" value="ATP-grasp fold, B domain"/>
    <property type="match status" value="1"/>
</dbReference>
<name>A0ABY6B859_9GAMM</name>
<dbReference type="PANTHER" id="PTHR43585">
    <property type="entry name" value="FUMIPYRROLE BIOSYNTHESIS PROTEIN C"/>
    <property type="match status" value="1"/>
</dbReference>